<dbReference type="EMBL" id="LT629695">
    <property type="protein sequence ID" value="SDH93317.1"/>
    <property type="molecule type" value="Genomic_DNA"/>
</dbReference>
<reference evidence="19" key="1">
    <citation type="submission" date="2016-10" db="EMBL/GenBank/DDBJ databases">
        <authorList>
            <person name="Varghese N."/>
            <person name="Submissions S."/>
        </authorList>
    </citation>
    <scope>NUCLEOTIDE SEQUENCE [LARGE SCALE GENOMIC DNA]</scope>
    <source>
        <strain evidence="19">DSM 22002</strain>
    </source>
</reference>
<dbReference type="GO" id="GO:0004525">
    <property type="term" value="F:ribonuclease III activity"/>
    <property type="evidence" value="ECO:0007669"/>
    <property type="project" value="UniProtKB-UniRule"/>
</dbReference>
<dbReference type="GO" id="GO:0006364">
    <property type="term" value="P:rRNA processing"/>
    <property type="evidence" value="ECO:0007669"/>
    <property type="project" value="UniProtKB-UniRule"/>
</dbReference>
<dbReference type="FunFam" id="3.30.160.20:FF:000003">
    <property type="entry name" value="Ribonuclease 3"/>
    <property type="match status" value="1"/>
</dbReference>
<dbReference type="GO" id="GO:0005737">
    <property type="term" value="C:cytoplasm"/>
    <property type="evidence" value="ECO:0007669"/>
    <property type="project" value="UniProtKB-SubCell"/>
</dbReference>
<evidence type="ECO:0000256" key="1">
    <source>
        <dbReference type="ARBA" id="ARBA00000109"/>
    </source>
</evidence>
<dbReference type="Pfam" id="PF14622">
    <property type="entry name" value="Ribonucleas_3_3"/>
    <property type="match status" value="1"/>
</dbReference>
<feature type="active site" evidence="15">
    <location>
        <position position="124"/>
    </location>
</feature>
<evidence type="ECO:0000259" key="16">
    <source>
        <dbReference type="PROSITE" id="PS50137"/>
    </source>
</evidence>
<keyword evidence="14 15" id="KW-0694">RNA-binding</keyword>
<organism evidence="18 19">
    <name type="scientific">Agrococcus jejuensis</name>
    <dbReference type="NCBI Taxonomy" id="399736"/>
    <lineage>
        <taxon>Bacteria</taxon>
        <taxon>Bacillati</taxon>
        <taxon>Actinomycetota</taxon>
        <taxon>Actinomycetes</taxon>
        <taxon>Micrococcales</taxon>
        <taxon>Microbacteriaceae</taxon>
        <taxon>Agrococcus</taxon>
    </lineage>
</organism>
<dbReference type="Gene3D" id="1.10.1520.10">
    <property type="entry name" value="Ribonuclease III domain"/>
    <property type="match status" value="1"/>
</dbReference>
<evidence type="ECO:0000256" key="6">
    <source>
        <dbReference type="ARBA" id="ARBA00022552"/>
    </source>
</evidence>
<proteinExistence type="inferred from homology"/>
<keyword evidence="13 15" id="KW-0460">Magnesium</keyword>
<dbReference type="OrthoDB" id="9805026at2"/>
<dbReference type="GO" id="GO:0019843">
    <property type="term" value="F:rRNA binding"/>
    <property type="evidence" value="ECO:0007669"/>
    <property type="project" value="UniProtKB-KW"/>
</dbReference>
<evidence type="ECO:0000313" key="18">
    <source>
        <dbReference type="EMBL" id="SDH93317.1"/>
    </source>
</evidence>
<dbReference type="CDD" id="cd00593">
    <property type="entry name" value="RIBOc"/>
    <property type="match status" value="1"/>
</dbReference>
<evidence type="ECO:0000256" key="2">
    <source>
        <dbReference type="ARBA" id="ARBA00004496"/>
    </source>
</evidence>
<evidence type="ECO:0000256" key="7">
    <source>
        <dbReference type="ARBA" id="ARBA00022664"/>
    </source>
</evidence>
<dbReference type="CDD" id="cd10845">
    <property type="entry name" value="DSRM_RNAse_III_family"/>
    <property type="match status" value="1"/>
</dbReference>
<dbReference type="PROSITE" id="PS50142">
    <property type="entry name" value="RNASE_3_2"/>
    <property type="match status" value="1"/>
</dbReference>
<evidence type="ECO:0000256" key="14">
    <source>
        <dbReference type="ARBA" id="ARBA00022884"/>
    </source>
</evidence>
<evidence type="ECO:0000256" key="4">
    <source>
        <dbReference type="ARBA" id="ARBA00011738"/>
    </source>
</evidence>
<dbReference type="NCBIfam" id="TIGR02191">
    <property type="entry name" value="RNaseIII"/>
    <property type="match status" value="1"/>
</dbReference>
<name>A0A1G8GGA9_9MICO</name>
<dbReference type="InterPro" id="IPR014720">
    <property type="entry name" value="dsRBD_dom"/>
</dbReference>
<keyword evidence="8 15" id="KW-0819">tRNA processing</keyword>
<comment type="subcellular location">
    <subcellularLocation>
        <location evidence="2 15">Cytoplasm</location>
    </subcellularLocation>
</comment>
<comment type="catalytic activity">
    <reaction evidence="1 15">
        <text>Endonucleolytic cleavage to 5'-phosphomonoester.</text>
        <dbReference type="EC" id="3.1.26.3"/>
    </reaction>
</comment>
<dbReference type="Proteomes" id="UP000198822">
    <property type="component" value="Chromosome I"/>
</dbReference>
<feature type="active site" evidence="15">
    <location>
        <position position="52"/>
    </location>
</feature>
<accession>A0A1G8GGA9</accession>
<feature type="domain" description="RNase III" evidence="17">
    <location>
        <begin position="16"/>
        <end position="135"/>
    </location>
</feature>
<dbReference type="AlphaFoldDB" id="A0A1G8GGA9"/>
<keyword evidence="6 15" id="KW-0698">rRNA processing</keyword>
<dbReference type="FunFam" id="1.10.1520.10:FF:000001">
    <property type="entry name" value="Ribonuclease 3"/>
    <property type="match status" value="1"/>
</dbReference>
<keyword evidence="11 15" id="KW-0255">Endonuclease</keyword>
<keyword evidence="9 15" id="KW-0540">Nuclease</keyword>
<dbReference type="STRING" id="399736.SAMN04489720_2915"/>
<evidence type="ECO:0000256" key="9">
    <source>
        <dbReference type="ARBA" id="ARBA00022722"/>
    </source>
</evidence>
<comment type="subunit">
    <text evidence="4 15">Homodimer.</text>
</comment>
<dbReference type="PANTHER" id="PTHR11207:SF0">
    <property type="entry name" value="RIBONUCLEASE 3"/>
    <property type="match status" value="1"/>
</dbReference>
<feature type="binding site" evidence="15">
    <location>
        <position position="124"/>
    </location>
    <ligand>
        <name>Mg(2+)</name>
        <dbReference type="ChEBI" id="CHEBI:18420"/>
    </ligand>
</feature>
<keyword evidence="15" id="KW-0699">rRNA-binding</keyword>
<evidence type="ECO:0000256" key="12">
    <source>
        <dbReference type="ARBA" id="ARBA00022801"/>
    </source>
</evidence>
<dbReference type="GO" id="GO:0006397">
    <property type="term" value="P:mRNA processing"/>
    <property type="evidence" value="ECO:0007669"/>
    <property type="project" value="UniProtKB-UniRule"/>
</dbReference>
<dbReference type="GO" id="GO:0046872">
    <property type="term" value="F:metal ion binding"/>
    <property type="evidence" value="ECO:0007669"/>
    <property type="project" value="UniProtKB-KW"/>
</dbReference>
<feature type="binding site" evidence="15">
    <location>
        <position position="48"/>
    </location>
    <ligand>
        <name>Mg(2+)</name>
        <dbReference type="ChEBI" id="CHEBI:18420"/>
    </ligand>
</feature>
<evidence type="ECO:0000256" key="11">
    <source>
        <dbReference type="ARBA" id="ARBA00022759"/>
    </source>
</evidence>
<dbReference type="RefSeq" id="WP_092506171.1">
    <property type="nucleotide sequence ID" value="NZ_LT629695.1"/>
</dbReference>
<sequence length="234" mass="24681">MTSDRVDAHADLHAWLGVDIDPELLALALTHRSYAFEHGGIPTNERLEFLGDTILGQAITIELFDRHPDVSEGELAKRRAGVVSTVALADVARTIGLGQHLLLGRGEETTGGRDKSSILADALEAIFGAAFLSLGHEASAQLVLRLVGPLLDDPERSGAALDPKTHLQELAARLERGSPEYAIDATGPDHARTFTATVSLDGEPIATGAGTSKKAAEMSAALTAWTQLHDAVDA</sequence>
<keyword evidence="12 15" id="KW-0378">Hydrolase</keyword>
<evidence type="ECO:0000256" key="5">
    <source>
        <dbReference type="ARBA" id="ARBA00022490"/>
    </source>
</evidence>
<dbReference type="PANTHER" id="PTHR11207">
    <property type="entry name" value="RIBONUCLEASE III"/>
    <property type="match status" value="1"/>
</dbReference>
<dbReference type="EC" id="3.1.26.3" evidence="15"/>
<evidence type="ECO:0000256" key="3">
    <source>
        <dbReference type="ARBA" id="ARBA00010183"/>
    </source>
</evidence>
<dbReference type="SMART" id="SM00535">
    <property type="entry name" value="RIBOc"/>
    <property type="match status" value="1"/>
</dbReference>
<dbReference type="GO" id="GO:0003725">
    <property type="term" value="F:double-stranded RNA binding"/>
    <property type="evidence" value="ECO:0007669"/>
    <property type="project" value="TreeGrafter"/>
</dbReference>
<keyword evidence="10 15" id="KW-0479">Metal-binding</keyword>
<dbReference type="GO" id="GO:0008033">
    <property type="term" value="P:tRNA processing"/>
    <property type="evidence" value="ECO:0007669"/>
    <property type="project" value="UniProtKB-KW"/>
</dbReference>
<dbReference type="InterPro" id="IPR000999">
    <property type="entry name" value="RNase_III_dom"/>
</dbReference>
<dbReference type="SUPFAM" id="SSF54768">
    <property type="entry name" value="dsRNA-binding domain-like"/>
    <property type="match status" value="1"/>
</dbReference>
<dbReference type="PROSITE" id="PS50137">
    <property type="entry name" value="DS_RBD"/>
    <property type="match status" value="1"/>
</dbReference>
<dbReference type="Gene3D" id="3.30.160.20">
    <property type="match status" value="1"/>
</dbReference>
<keyword evidence="7 15" id="KW-0507">mRNA processing</keyword>
<dbReference type="InterPro" id="IPR011907">
    <property type="entry name" value="RNase_III"/>
</dbReference>
<evidence type="ECO:0000256" key="8">
    <source>
        <dbReference type="ARBA" id="ARBA00022694"/>
    </source>
</evidence>
<dbReference type="SMART" id="SM00358">
    <property type="entry name" value="DSRM"/>
    <property type="match status" value="1"/>
</dbReference>
<comment type="function">
    <text evidence="15">Digests double-stranded RNA. Involved in the processing of primary rRNA transcript to yield the immediate precursors to the large and small rRNAs (23S and 16S). Processes some mRNAs, and tRNAs when they are encoded in the rRNA operon. Processes pre-crRNA and tracrRNA of type II CRISPR loci if present in the organism.</text>
</comment>
<keyword evidence="5 15" id="KW-0963">Cytoplasm</keyword>
<gene>
    <name evidence="15" type="primary">rnc</name>
    <name evidence="18" type="ORF">SAMN04489720_2915</name>
</gene>
<dbReference type="InterPro" id="IPR036389">
    <property type="entry name" value="RNase_III_sf"/>
</dbReference>
<dbReference type="Pfam" id="PF00035">
    <property type="entry name" value="dsrm"/>
    <property type="match status" value="1"/>
</dbReference>
<dbReference type="GO" id="GO:0042802">
    <property type="term" value="F:identical protein binding"/>
    <property type="evidence" value="ECO:0007669"/>
    <property type="project" value="UniProtKB-ARBA"/>
</dbReference>
<evidence type="ECO:0000313" key="19">
    <source>
        <dbReference type="Proteomes" id="UP000198822"/>
    </source>
</evidence>
<feature type="domain" description="DRBM" evidence="16">
    <location>
        <begin position="162"/>
        <end position="230"/>
    </location>
</feature>
<dbReference type="GO" id="GO:0010468">
    <property type="term" value="P:regulation of gene expression"/>
    <property type="evidence" value="ECO:0007669"/>
    <property type="project" value="TreeGrafter"/>
</dbReference>
<protein>
    <recommendedName>
        <fullName evidence="15">Ribonuclease 3</fullName>
        <ecNumber evidence="15">3.1.26.3</ecNumber>
    </recommendedName>
    <alternativeName>
        <fullName evidence="15">Ribonuclease III</fullName>
        <shortName evidence="15">RNase III</shortName>
    </alternativeName>
</protein>
<dbReference type="HAMAP" id="MF_00104">
    <property type="entry name" value="RNase_III"/>
    <property type="match status" value="1"/>
</dbReference>
<evidence type="ECO:0000259" key="17">
    <source>
        <dbReference type="PROSITE" id="PS50142"/>
    </source>
</evidence>
<evidence type="ECO:0000256" key="15">
    <source>
        <dbReference type="HAMAP-Rule" id="MF_00104"/>
    </source>
</evidence>
<keyword evidence="19" id="KW-1185">Reference proteome</keyword>
<feature type="binding site" evidence="15">
    <location>
        <position position="121"/>
    </location>
    <ligand>
        <name>Mg(2+)</name>
        <dbReference type="ChEBI" id="CHEBI:18420"/>
    </ligand>
</feature>
<comment type="similarity">
    <text evidence="3">Belongs to the ribonuclease III family.</text>
</comment>
<comment type="cofactor">
    <cofactor evidence="15">
        <name>Mg(2+)</name>
        <dbReference type="ChEBI" id="CHEBI:18420"/>
    </cofactor>
</comment>
<evidence type="ECO:0000256" key="13">
    <source>
        <dbReference type="ARBA" id="ARBA00022842"/>
    </source>
</evidence>
<evidence type="ECO:0000256" key="10">
    <source>
        <dbReference type="ARBA" id="ARBA00022723"/>
    </source>
</evidence>
<dbReference type="SUPFAM" id="SSF69065">
    <property type="entry name" value="RNase III domain-like"/>
    <property type="match status" value="1"/>
</dbReference>